<dbReference type="RefSeq" id="WP_006964659.1">
    <property type="nucleotide sequence ID" value="NZ_APJX01000002.1"/>
</dbReference>
<dbReference type="Gene3D" id="1.10.3210.10">
    <property type="entry name" value="Hypothetical protein af1432"/>
    <property type="match status" value="1"/>
</dbReference>
<dbReference type="Pfam" id="PF13023">
    <property type="entry name" value="HD_3"/>
    <property type="match status" value="1"/>
</dbReference>
<reference evidence="9 10" key="1">
    <citation type="journal article" date="2013" name="Genome Announc.">
        <title>Draft Genome Sequence of Desulfotignum phosphitoxidans DSM 13687 Strain FiPS-3.</title>
        <authorList>
            <person name="Poehlein A."/>
            <person name="Daniel R."/>
            <person name="Simeonova D.D."/>
        </authorList>
    </citation>
    <scope>NUCLEOTIDE SEQUENCE [LARGE SCALE GENOMIC DNA]</scope>
    <source>
        <strain evidence="9 10">DSM 13687</strain>
    </source>
</reference>
<evidence type="ECO:0000256" key="3">
    <source>
        <dbReference type="ARBA" id="ARBA00001941"/>
    </source>
</evidence>
<dbReference type="PANTHER" id="PTHR11845">
    <property type="entry name" value="5'-DEOXYNUCLEOTIDASE HDDC2"/>
    <property type="match status" value="1"/>
</dbReference>
<evidence type="ECO:0000256" key="4">
    <source>
        <dbReference type="ARBA" id="ARBA00011738"/>
    </source>
</evidence>
<evidence type="ECO:0000256" key="6">
    <source>
        <dbReference type="ARBA" id="ARBA00022723"/>
    </source>
</evidence>
<proteinExistence type="predicted"/>
<dbReference type="SUPFAM" id="SSF109604">
    <property type="entry name" value="HD-domain/PDEase-like"/>
    <property type="match status" value="1"/>
</dbReference>
<evidence type="ECO:0000313" key="9">
    <source>
        <dbReference type="EMBL" id="EMS80418.1"/>
    </source>
</evidence>
<comment type="catalytic activity">
    <reaction evidence="1">
        <text>a 2'-deoxyribonucleoside 5'-phosphate + H2O = a 2'-deoxyribonucleoside + phosphate</text>
        <dbReference type="Rhea" id="RHEA:36167"/>
        <dbReference type="ChEBI" id="CHEBI:15377"/>
        <dbReference type="ChEBI" id="CHEBI:18274"/>
        <dbReference type="ChEBI" id="CHEBI:43474"/>
        <dbReference type="ChEBI" id="CHEBI:65317"/>
        <dbReference type="EC" id="3.1.3.89"/>
    </reaction>
</comment>
<dbReference type="Proteomes" id="UP000014216">
    <property type="component" value="Unassembled WGS sequence"/>
</dbReference>
<dbReference type="AlphaFoldDB" id="S0FZ62"/>
<evidence type="ECO:0000256" key="1">
    <source>
        <dbReference type="ARBA" id="ARBA00001638"/>
    </source>
</evidence>
<organism evidence="9 10">
    <name type="scientific">Desulfotignum phosphitoxidans DSM 13687</name>
    <dbReference type="NCBI Taxonomy" id="1286635"/>
    <lineage>
        <taxon>Bacteria</taxon>
        <taxon>Pseudomonadati</taxon>
        <taxon>Thermodesulfobacteriota</taxon>
        <taxon>Desulfobacteria</taxon>
        <taxon>Desulfobacterales</taxon>
        <taxon>Desulfobacteraceae</taxon>
        <taxon>Desulfotignum</taxon>
    </lineage>
</organism>
<sequence length="183" mass="20808">MKQIADILFEARMLKDLKRSGYAFLGNGTESIADHCFTTTFICWIMARMVPEVNKERLTAMALVHDMAEARTGDFNYVQKNYARVDEAAALTHLVRDLPFGPDIIALVAEFNAGKTLEARLAKDADQLSFILELKKLKDTGAAFPDRWLEVIGERLKTDMGKQMAADILETRWDNWWLNGYSE</sequence>
<dbReference type="GO" id="GO:0046872">
    <property type="term" value="F:metal ion binding"/>
    <property type="evidence" value="ECO:0007669"/>
    <property type="project" value="UniProtKB-KW"/>
</dbReference>
<evidence type="ECO:0000313" key="10">
    <source>
        <dbReference type="Proteomes" id="UP000014216"/>
    </source>
</evidence>
<dbReference type="InterPro" id="IPR006674">
    <property type="entry name" value="HD_domain"/>
</dbReference>
<keyword evidence="10" id="KW-1185">Reference proteome</keyword>
<dbReference type="PANTHER" id="PTHR11845:SF13">
    <property type="entry name" value="5'-DEOXYNUCLEOTIDASE HDDC2"/>
    <property type="match status" value="1"/>
</dbReference>
<evidence type="ECO:0000259" key="8">
    <source>
        <dbReference type="SMART" id="SM00471"/>
    </source>
</evidence>
<name>S0FZ62_9BACT</name>
<keyword evidence="7 9" id="KW-0378">Hydrolase</keyword>
<comment type="cofactor">
    <cofactor evidence="2">
        <name>Mn(2+)</name>
        <dbReference type="ChEBI" id="CHEBI:29035"/>
    </cofactor>
</comment>
<evidence type="ECO:0000256" key="5">
    <source>
        <dbReference type="ARBA" id="ARBA00012964"/>
    </source>
</evidence>
<dbReference type="EC" id="3.1.3.89" evidence="5"/>
<dbReference type="GO" id="GO:0002953">
    <property type="term" value="F:5'-deoxynucleotidase activity"/>
    <property type="evidence" value="ECO:0007669"/>
    <property type="project" value="UniProtKB-EC"/>
</dbReference>
<protein>
    <recommendedName>
        <fullName evidence="5">5'-deoxynucleotidase</fullName>
        <ecNumber evidence="5">3.1.3.89</ecNumber>
    </recommendedName>
</protein>
<keyword evidence="6" id="KW-0479">Metal-binding</keyword>
<dbReference type="InterPro" id="IPR039356">
    <property type="entry name" value="YfbR/HDDC2"/>
</dbReference>
<dbReference type="EMBL" id="APJX01000002">
    <property type="protein sequence ID" value="EMS80418.1"/>
    <property type="molecule type" value="Genomic_DNA"/>
</dbReference>
<dbReference type="InterPro" id="IPR003607">
    <property type="entry name" value="HD/PDEase_dom"/>
</dbReference>
<accession>S0FZ62</accession>
<dbReference type="SMART" id="SM00471">
    <property type="entry name" value="HDc"/>
    <property type="match status" value="1"/>
</dbReference>
<dbReference type="OrthoDB" id="9786155at2"/>
<evidence type="ECO:0000256" key="7">
    <source>
        <dbReference type="ARBA" id="ARBA00022801"/>
    </source>
</evidence>
<comment type="caution">
    <text evidence="9">The sequence shown here is derived from an EMBL/GenBank/DDBJ whole genome shotgun (WGS) entry which is preliminary data.</text>
</comment>
<evidence type="ECO:0000256" key="2">
    <source>
        <dbReference type="ARBA" id="ARBA00001936"/>
    </source>
</evidence>
<comment type="subunit">
    <text evidence="4">Homodimer.</text>
</comment>
<comment type="cofactor">
    <cofactor evidence="3">
        <name>Co(2+)</name>
        <dbReference type="ChEBI" id="CHEBI:48828"/>
    </cofactor>
</comment>
<gene>
    <name evidence="9" type="ORF">Dpo_2c01060</name>
</gene>
<dbReference type="GO" id="GO:0005737">
    <property type="term" value="C:cytoplasm"/>
    <property type="evidence" value="ECO:0007669"/>
    <property type="project" value="TreeGrafter"/>
</dbReference>
<feature type="domain" description="HD/PDEase" evidence="8">
    <location>
        <begin position="28"/>
        <end position="140"/>
    </location>
</feature>